<feature type="chain" id="PRO_5040970426" evidence="1">
    <location>
        <begin position="29"/>
        <end position="138"/>
    </location>
</feature>
<reference evidence="2" key="1">
    <citation type="submission" date="2021-04" db="EMBL/GenBank/DDBJ databases">
        <authorList>
            <person name="Pira H."/>
            <person name="Risdian C."/>
            <person name="Wink J."/>
        </authorList>
    </citation>
    <scope>NUCLEOTIDE SEQUENCE</scope>
    <source>
        <strain evidence="2">WH158</strain>
    </source>
</reference>
<organism evidence="2 3">
    <name type="scientific">Erythrobacter crassostreae</name>
    <dbReference type="NCBI Taxonomy" id="2828328"/>
    <lineage>
        <taxon>Bacteria</taxon>
        <taxon>Pseudomonadati</taxon>
        <taxon>Pseudomonadota</taxon>
        <taxon>Alphaproteobacteria</taxon>
        <taxon>Sphingomonadales</taxon>
        <taxon>Erythrobacteraceae</taxon>
        <taxon>Erythrobacter/Porphyrobacter group</taxon>
        <taxon>Erythrobacter</taxon>
    </lineage>
</organism>
<evidence type="ECO:0000256" key="1">
    <source>
        <dbReference type="SAM" id="SignalP"/>
    </source>
</evidence>
<dbReference type="EMBL" id="JAGSPC010000001">
    <property type="protein sequence ID" value="MBV7259439.1"/>
    <property type="molecule type" value="Genomic_DNA"/>
</dbReference>
<sequence length="138" mass="15826">MTSYTLAKRAAKLLITGLALGTSVSAAAYSTHGYCSFGNRVFHPEYQTQILEFEGSLAEYRVFKAAVMADFEAMLRKNFPIDKSYDGVKVRCNWYPRDRETTEEVEQIRTRRYVSGNYVDTDWVFGKTTITGRKIPKR</sequence>
<protein>
    <submittedName>
        <fullName evidence="2">Uncharacterized protein</fullName>
    </submittedName>
</protein>
<proteinExistence type="predicted"/>
<evidence type="ECO:0000313" key="2">
    <source>
        <dbReference type="EMBL" id="MBV7259439.1"/>
    </source>
</evidence>
<feature type="signal peptide" evidence="1">
    <location>
        <begin position="1"/>
        <end position="28"/>
    </location>
</feature>
<keyword evidence="3" id="KW-1185">Reference proteome</keyword>
<keyword evidence="1" id="KW-0732">Signal</keyword>
<dbReference type="RefSeq" id="WP_218404667.1">
    <property type="nucleotide sequence ID" value="NZ_JAGSPC010000001.1"/>
</dbReference>
<dbReference type="AlphaFoldDB" id="A0A9X1F3F0"/>
<name>A0A9X1F3F0_9SPHN</name>
<gene>
    <name evidence="2" type="ORF">KCG46_07625</name>
</gene>
<evidence type="ECO:0000313" key="3">
    <source>
        <dbReference type="Proteomes" id="UP001138681"/>
    </source>
</evidence>
<comment type="caution">
    <text evidence="2">The sequence shown here is derived from an EMBL/GenBank/DDBJ whole genome shotgun (WGS) entry which is preliminary data.</text>
</comment>
<accession>A0A9X1F3F0</accession>
<dbReference type="Proteomes" id="UP001138681">
    <property type="component" value="Unassembled WGS sequence"/>
</dbReference>